<keyword evidence="6" id="KW-1185">Reference proteome</keyword>
<name>A0A1M4XSZ6_9FLAO</name>
<dbReference type="STRING" id="1155689.SAMN05444278_11052"/>
<dbReference type="EMBL" id="FQTW01000010">
    <property type="protein sequence ID" value="SHE96687.1"/>
    <property type="molecule type" value="Genomic_DNA"/>
</dbReference>
<dbReference type="CDD" id="cd06170">
    <property type="entry name" value="LuxR_C_like"/>
    <property type="match status" value="1"/>
</dbReference>
<dbReference type="Pfam" id="PF00196">
    <property type="entry name" value="GerE"/>
    <property type="match status" value="1"/>
</dbReference>
<evidence type="ECO:0000313" key="6">
    <source>
        <dbReference type="Proteomes" id="UP000184462"/>
    </source>
</evidence>
<dbReference type="GO" id="GO:0003677">
    <property type="term" value="F:DNA binding"/>
    <property type="evidence" value="ECO:0007669"/>
    <property type="project" value="UniProtKB-KW"/>
</dbReference>
<dbReference type="PANTHER" id="PTHR44688:SF16">
    <property type="entry name" value="DNA-BINDING TRANSCRIPTIONAL ACTIVATOR DEVR_DOSR"/>
    <property type="match status" value="1"/>
</dbReference>
<gene>
    <name evidence="5" type="ORF">SAMN05444278_11052</name>
</gene>
<dbReference type="GO" id="GO:0006355">
    <property type="term" value="P:regulation of DNA-templated transcription"/>
    <property type="evidence" value="ECO:0007669"/>
    <property type="project" value="InterPro"/>
</dbReference>
<dbReference type="PRINTS" id="PR00038">
    <property type="entry name" value="HTHLUXR"/>
</dbReference>
<evidence type="ECO:0000313" key="5">
    <source>
        <dbReference type="EMBL" id="SHE96687.1"/>
    </source>
</evidence>
<dbReference type="PROSITE" id="PS50043">
    <property type="entry name" value="HTH_LUXR_2"/>
    <property type="match status" value="1"/>
</dbReference>
<dbReference type="Gene3D" id="1.10.10.10">
    <property type="entry name" value="Winged helix-like DNA-binding domain superfamily/Winged helix DNA-binding domain"/>
    <property type="match status" value="1"/>
</dbReference>
<protein>
    <submittedName>
        <fullName evidence="5">Regulatory protein, luxR family</fullName>
    </submittedName>
</protein>
<accession>A0A1M4XSZ6</accession>
<evidence type="ECO:0000256" key="1">
    <source>
        <dbReference type="ARBA" id="ARBA00023015"/>
    </source>
</evidence>
<dbReference type="AlphaFoldDB" id="A0A1M4XSZ6"/>
<evidence type="ECO:0000256" key="2">
    <source>
        <dbReference type="ARBA" id="ARBA00023125"/>
    </source>
</evidence>
<keyword evidence="2" id="KW-0238">DNA-binding</keyword>
<dbReference type="SMART" id="SM00421">
    <property type="entry name" value="HTH_LUXR"/>
    <property type="match status" value="1"/>
</dbReference>
<organism evidence="5 6">
    <name type="scientific">Psychroflexus salarius</name>
    <dbReference type="NCBI Taxonomy" id="1155689"/>
    <lineage>
        <taxon>Bacteria</taxon>
        <taxon>Pseudomonadati</taxon>
        <taxon>Bacteroidota</taxon>
        <taxon>Flavobacteriia</taxon>
        <taxon>Flavobacteriales</taxon>
        <taxon>Flavobacteriaceae</taxon>
        <taxon>Psychroflexus</taxon>
    </lineage>
</organism>
<dbReference type="InterPro" id="IPR016032">
    <property type="entry name" value="Sig_transdc_resp-reg_C-effctor"/>
</dbReference>
<keyword evidence="1" id="KW-0805">Transcription regulation</keyword>
<dbReference type="PANTHER" id="PTHR44688">
    <property type="entry name" value="DNA-BINDING TRANSCRIPTIONAL ACTIVATOR DEVR_DOSR"/>
    <property type="match status" value="1"/>
</dbReference>
<dbReference type="SUPFAM" id="SSF46894">
    <property type="entry name" value="C-terminal effector domain of the bipartite response regulators"/>
    <property type="match status" value="1"/>
</dbReference>
<keyword evidence="3" id="KW-0804">Transcription</keyword>
<feature type="domain" description="HTH luxR-type" evidence="4">
    <location>
        <begin position="199"/>
        <end position="264"/>
    </location>
</feature>
<reference evidence="5 6" key="1">
    <citation type="submission" date="2016-11" db="EMBL/GenBank/DDBJ databases">
        <authorList>
            <person name="Jaros S."/>
            <person name="Januszkiewicz K."/>
            <person name="Wedrychowicz H."/>
        </authorList>
    </citation>
    <scope>NUCLEOTIDE SEQUENCE [LARGE SCALE GENOMIC DNA]</scope>
    <source>
        <strain evidence="5 6">DSM 25661</strain>
    </source>
</reference>
<dbReference type="Proteomes" id="UP000184462">
    <property type="component" value="Unassembled WGS sequence"/>
</dbReference>
<proteinExistence type="predicted"/>
<sequence>MKRFYLFLLYKSKSLDEYKTYLSLLKEKSQVNDAEIKALIEEYKATERFSIASKTLFYILNLNTQHYEFINKHAYNLTGVNPEDFKENGTKILPEIIYYSDYKLLVNQVFPKLQNCFLELNEAQQKSAVFELYYRFINKVSNSLEPVVEYSSYAAFDKSFKPKISTGIILKSSHKYQGVRGILRAKKDGEMKDLCDHRTSLEKEQLSKRQIEIIELVCQGYTKSEVADKLHLAKGTIHSHVKNIYHKLNLKNQAELFQFKDNYL</sequence>
<dbReference type="InterPro" id="IPR000792">
    <property type="entry name" value="Tscrpt_reg_LuxR_C"/>
</dbReference>
<evidence type="ECO:0000256" key="3">
    <source>
        <dbReference type="ARBA" id="ARBA00023163"/>
    </source>
</evidence>
<dbReference type="OrthoDB" id="9797341at2"/>
<dbReference type="Gene3D" id="3.30.450.20">
    <property type="entry name" value="PAS domain"/>
    <property type="match status" value="1"/>
</dbReference>
<evidence type="ECO:0000259" key="4">
    <source>
        <dbReference type="PROSITE" id="PS50043"/>
    </source>
</evidence>
<dbReference type="InterPro" id="IPR036388">
    <property type="entry name" value="WH-like_DNA-bd_sf"/>
</dbReference>